<feature type="domain" description="Ysc84 actin-binding" evidence="2">
    <location>
        <begin position="95"/>
        <end position="183"/>
    </location>
</feature>
<dbReference type="InterPro" id="IPR007461">
    <property type="entry name" value="Ysc84_actin-binding"/>
</dbReference>
<keyword evidence="1" id="KW-0732">Signal</keyword>
<accession>A0A4U1B972</accession>
<dbReference type="PROSITE" id="PS51257">
    <property type="entry name" value="PROKAR_LIPOPROTEIN"/>
    <property type="match status" value="1"/>
</dbReference>
<dbReference type="OrthoDB" id="117166at2"/>
<feature type="chain" id="PRO_5020731453" description="Ysc84 actin-binding domain-containing protein" evidence="1">
    <location>
        <begin position="19"/>
        <end position="183"/>
    </location>
</feature>
<evidence type="ECO:0000256" key="1">
    <source>
        <dbReference type="SAM" id="SignalP"/>
    </source>
</evidence>
<comment type="caution">
    <text evidence="3">The sequence shown here is derived from an EMBL/GenBank/DDBJ whole genome shotgun (WGS) entry which is preliminary data.</text>
</comment>
<dbReference type="Proteomes" id="UP000307999">
    <property type="component" value="Unassembled WGS sequence"/>
</dbReference>
<proteinExistence type="predicted"/>
<dbReference type="RefSeq" id="WP_136734553.1">
    <property type="nucleotide sequence ID" value="NZ_SWDB01000004.1"/>
</dbReference>
<evidence type="ECO:0000313" key="3">
    <source>
        <dbReference type="EMBL" id="TKB47203.1"/>
    </source>
</evidence>
<feature type="signal peptide" evidence="1">
    <location>
        <begin position="1"/>
        <end position="18"/>
    </location>
</feature>
<sequence>MKKLLVLVAVFMFVGCSADGDTPEEQRAAILSMSEEVVADVEEASPGAKDVIMEAPGYAVFSNAQLNLFIVAAGTGYGVVHDNASGENTYMDMYEAGVGIGLGAKDFRAVFVFKTKEAMDKFVDDGWAFGGEADAAAKAGEKGGQASGGVTIGDIIVYQLTENGLALQATVKGTKYVKNDELN</sequence>
<dbReference type="Pfam" id="PF04366">
    <property type="entry name" value="Ysc84"/>
    <property type="match status" value="1"/>
</dbReference>
<protein>
    <recommendedName>
        <fullName evidence="2">Ysc84 actin-binding domain-containing protein</fullName>
    </recommendedName>
</protein>
<gene>
    <name evidence="3" type="ORF">E8M12_02790</name>
</gene>
<evidence type="ECO:0000313" key="4">
    <source>
        <dbReference type="Proteomes" id="UP000307999"/>
    </source>
</evidence>
<dbReference type="AlphaFoldDB" id="A0A4U1B972"/>
<evidence type="ECO:0000259" key="2">
    <source>
        <dbReference type="Pfam" id="PF04366"/>
    </source>
</evidence>
<keyword evidence="4" id="KW-1185">Reference proteome</keyword>
<reference evidence="3 4" key="1">
    <citation type="submission" date="2019-04" db="EMBL/GenBank/DDBJ databases">
        <title>Thalassotalea guangxiensis sp. nov., isolated from sediment of the coastal wetland.</title>
        <authorList>
            <person name="Zheng S."/>
            <person name="Zhang D."/>
        </authorList>
    </citation>
    <scope>NUCLEOTIDE SEQUENCE [LARGE SCALE GENOMIC DNA]</scope>
    <source>
        <strain evidence="3 4">ZS-4</strain>
    </source>
</reference>
<dbReference type="EMBL" id="SWDB01000004">
    <property type="protein sequence ID" value="TKB47203.1"/>
    <property type="molecule type" value="Genomic_DNA"/>
</dbReference>
<name>A0A4U1B972_9GAMM</name>
<organism evidence="3 4">
    <name type="scientific">Thalassotalea mangrovi</name>
    <dbReference type="NCBI Taxonomy" id="2572245"/>
    <lineage>
        <taxon>Bacteria</taxon>
        <taxon>Pseudomonadati</taxon>
        <taxon>Pseudomonadota</taxon>
        <taxon>Gammaproteobacteria</taxon>
        <taxon>Alteromonadales</taxon>
        <taxon>Colwelliaceae</taxon>
        <taxon>Thalassotalea</taxon>
    </lineage>
</organism>